<dbReference type="InterPro" id="IPR013149">
    <property type="entry name" value="ADH-like_C"/>
</dbReference>
<evidence type="ECO:0000256" key="5">
    <source>
        <dbReference type="ARBA" id="ARBA00023002"/>
    </source>
</evidence>
<dbReference type="PANTHER" id="PTHR42940:SF3">
    <property type="entry name" value="ALCOHOL DEHYDROGENASE 1-RELATED"/>
    <property type="match status" value="1"/>
</dbReference>
<reference evidence="8 9" key="1">
    <citation type="submission" date="2020-12" db="EMBL/GenBank/DDBJ databases">
        <title>Draft genome sequence of the commensal strain Corynebacterium tuberculostearicum MFP09/CIP 102622 isolated from human skin.</title>
        <authorList>
            <person name="Boukerb A.M."/>
            <person name="Janvier X."/>
            <person name="Feuilloley M.G.J."/>
            <person name="Groboillot A."/>
        </authorList>
    </citation>
    <scope>NUCLEOTIDE SEQUENCE [LARGE SCALE GENOMIC DNA]</scope>
    <source>
        <strain evidence="8 9">CIP 102622</strain>
    </source>
</reference>
<organism evidence="8 9">
    <name type="scientific">Corynebacterium tuberculostearicum</name>
    <dbReference type="NCBI Taxonomy" id="38304"/>
    <lineage>
        <taxon>Bacteria</taxon>
        <taxon>Bacillati</taxon>
        <taxon>Actinomycetota</taxon>
        <taxon>Actinomycetes</taxon>
        <taxon>Mycobacteriales</taxon>
        <taxon>Corynebacteriaceae</taxon>
        <taxon>Corynebacterium</taxon>
    </lineage>
</organism>
<dbReference type="AlphaFoldDB" id="A0A8I1HW79"/>
<keyword evidence="5" id="KW-0560">Oxidoreductase</keyword>
<evidence type="ECO:0000313" key="9">
    <source>
        <dbReference type="Proteomes" id="UP000603369"/>
    </source>
</evidence>
<keyword evidence="3" id="KW-0479">Metal-binding</keyword>
<dbReference type="Gene3D" id="3.40.50.720">
    <property type="entry name" value="NAD(P)-binding Rossmann-like Domain"/>
    <property type="match status" value="1"/>
</dbReference>
<accession>A0A8I1HW79</accession>
<evidence type="ECO:0000256" key="3">
    <source>
        <dbReference type="ARBA" id="ARBA00022723"/>
    </source>
</evidence>
<evidence type="ECO:0000313" key="8">
    <source>
        <dbReference type="EMBL" id="MBK3427397.1"/>
    </source>
</evidence>
<dbReference type="GO" id="GO:0046872">
    <property type="term" value="F:metal ion binding"/>
    <property type="evidence" value="ECO:0007669"/>
    <property type="project" value="UniProtKB-KW"/>
</dbReference>
<dbReference type="PANTHER" id="PTHR42940">
    <property type="entry name" value="ALCOHOL DEHYDROGENASE 1-RELATED"/>
    <property type="match status" value="1"/>
</dbReference>
<dbReference type="EMBL" id="JAEHFL010000003">
    <property type="protein sequence ID" value="MBK3427397.1"/>
    <property type="molecule type" value="Genomic_DNA"/>
</dbReference>
<evidence type="ECO:0000256" key="2">
    <source>
        <dbReference type="ARBA" id="ARBA00013190"/>
    </source>
</evidence>
<comment type="cofactor">
    <cofactor evidence="1">
        <name>Zn(2+)</name>
        <dbReference type="ChEBI" id="CHEBI:29105"/>
    </cofactor>
</comment>
<comment type="caution">
    <text evidence="8">The sequence shown here is derived from an EMBL/GenBank/DDBJ whole genome shotgun (WGS) entry which is preliminary data.</text>
</comment>
<evidence type="ECO:0000259" key="7">
    <source>
        <dbReference type="Pfam" id="PF00107"/>
    </source>
</evidence>
<name>A0A8I1HW79_9CORY</name>
<keyword evidence="6" id="KW-0520">NAD</keyword>
<protein>
    <recommendedName>
        <fullName evidence="2">alcohol dehydrogenase</fullName>
        <ecNumber evidence="2">1.1.1.1</ecNumber>
    </recommendedName>
</protein>
<dbReference type="SUPFAM" id="SSF51735">
    <property type="entry name" value="NAD(P)-binding Rossmann-fold domains"/>
    <property type="match status" value="1"/>
</dbReference>
<dbReference type="Gene3D" id="3.90.180.10">
    <property type="entry name" value="Medium-chain alcohol dehydrogenases, catalytic domain"/>
    <property type="match status" value="1"/>
</dbReference>
<keyword evidence="9" id="KW-1185">Reference proteome</keyword>
<dbReference type="EC" id="1.1.1.1" evidence="2"/>
<proteinExistence type="predicted"/>
<sequence length="227" mass="23456">MGGVGKLLCLVVLNAWNSDLEIDAEVEALTAAAYVLWLVIVKSGSGFLTITRSPRSAPMESALAGALRVRCLTGAKAALGDVPASIVSCAGATVMAALDTACPSMDSLKEKRVLVVGLGMLGLLAVEAALRAGAAVTATDPNSHRRRYAAQLGACISGFSDFDPALDIVENFDVALEFSSSPQGVITCLKPLDINGVAVLAGSVADSPAIDLPRMDCPRLAHCYRRA</sequence>
<keyword evidence="4" id="KW-0862">Zinc</keyword>
<evidence type="ECO:0000256" key="4">
    <source>
        <dbReference type="ARBA" id="ARBA00022833"/>
    </source>
</evidence>
<evidence type="ECO:0000256" key="6">
    <source>
        <dbReference type="ARBA" id="ARBA00023027"/>
    </source>
</evidence>
<gene>
    <name evidence="8" type="ORF">JDP02_02575</name>
</gene>
<feature type="domain" description="Alcohol dehydrogenase-like C-terminal" evidence="7">
    <location>
        <begin position="121"/>
        <end position="212"/>
    </location>
</feature>
<dbReference type="GO" id="GO:0005737">
    <property type="term" value="C:cytoplasm"/>
    <property type="evidence" value="ECO:0007669"/>
    <property type="project" value="TreeGrafter"/>
</dbReference>
<dbReference type="InterPro" id="IPR036291">
    <property type="entry name" value="NAD(P)-bd_dom_sf"/>
</dbReference>
<dbReference type="GO" id="GO:0004022">
    <property type="term" value="F:alcohol dehydrogenase (NAD+) activity"/>
    <property type="evidence" value="ECO:0007669"/>
    <property type="project" value="UniProtKB-EC"/>
</dbReference>
<dbReference type="Pfam" id="PF00107">
    <property type="entry name" value="ADH_zinc_N"/>
    <property type="match status" value="1"/>
</dbReference>
<dbReference type="Proteomes" id="UP000603369">
    <property type="component" value="Unassembled WGS sequence"/>
</dbReference>
<evidence type="ECO:0000256" key="1">
    <source>
        <dbReference type="ARBA" id="ARBA00001947"/>
    </source>
</evidence>